<dbReference type="EMBL" id="JANSUY010000004">
    <property type="protein sequence ID" value="MCR9015155.1"/>
    <property type="molecule type" value="Genomic_DNA"/>
</dbReference>
<organism evidence="3 4">
    <name type="scientific">Aquiflexum gelatinilyticum</name>
    <dbReference type="NCBI Taxonomy" id="2961943"/>
    <lineage>
        <taxon>Bacteria</taxon>
        <taxon>Pseudomonadati</taxon>
        <taxon>Bacteroidota</taxon>
        <taxon>Cytophagia</taxon>
        <taxon>Cytophagales</taxon>
        <taxon>Cyclobacteriaceae</taxon>
        <taxon>Aquiflexum</taxon>
    </lineage>
</organism>
<dbReference type="Pfam" id="PF10988">
    <property type="entry name" value="DUF2807"/>
    <property type="match status" value="1"/>
</dbReference>
<evidence type="ECO:0000313" key="4">
    <source>
        <dbReference type="Proteomes" id="UP001142175"/>
    </source>
</evidence>
<dbReference type="RefSeq" id="WP_258423012.1">
    <property type="nucleotide sequence ID" value="NZ_JANAEZ010000002.1"/>
</dbReference>
<feature type="chain" id="PRO_5040998010" evidence="1">
    <location>
        <begin position="20"/>
        <end position="226"/>
    </location>
</feature>
<keyword evidence="4" id="KW-1185">Reference proteome</keyword>
<sequence length="226" mass="23945">MKIKLILIAFLATLGISNAQTQNDSRQLRDFNVVKVSNAIKAELVKGDVNKVEITASGIDVGKVETSVVGDALEVRLARGNYRNHSVRVVVTYVDIQGVEATSSAQVVAKSKIEALEAYLATSNNAYLEANVEADKLNLEAATNSRIFIKGNVKQLEVNAYTNAQVDGMNLVAQKVNVLGNTTASISFTATSSINGSLATAAKIVYDGNPSEVNVKTGTGGSIKKK</sequence>
<reference evidence="3" key="1">
    <citation type="submission" date="2022-08" db="EMBL/GenBank/DDBJ databases">
        <authorList>
            <person name="Zhang D."/>
        </authorList>
    </citation>
    <scope>NUCLEOTIDE SEQUENCE</scope>
    <source>
        <strain evidence="3">XJ19-11</strain>
    </source>
</reference>
<evidence type="ECO:0000256" key="1">
    <source>
        <dbReference type="SAM" id="SignalP"/>
    </source>
</evidence>
<name>A0A9X2T274_9BACT</name>
<evidence type="ECO:0000259" key="2">
    <source>
        <dbReference type="Pfam" id="PF10988"/>
    </source>
</evidence>
<dbReference type="Proteomes" id="UP001142175">
    <property type="component" value="Unassembled WGS sequence"/>
</dbReference>
<feature type="domain" description="Putative auto-transporter adhesin head GIN" evidence="2">
    <location>
        <begin position="30"/>
        <end position="210"/>
    </location>
</feature>
<dbReference type="AlphaFoldDB" id="A0A9X2T274"/>
<protein>
    <submittedName>
        <fullName evidence="3">DUF2807 domain-containing protein</fullName>
    </submittedName>
</protein>
<dbReference type="Gene3D" id="2.160.20.120">
    <property type="match status" value="1"/>
</dbReference>
<dbReference type="InterPro" id="IPR021255">
    <property type="entry name" value="DUF2807"/>
</dbReference>
<feature type="signal peptide" evidence="1">
    <location>
        <begin position="1"/>
        <end position="19"/>
    </location>
</feature>
<comment type="caution">
    <text evidence="3">The sequence shown here is derived from an EMBL/GenBank/DDBJ whole genome shotgun (WGS) entry which is preliminary data.</text>
</comment>
<gene>
    <name evidence="3" type="ORF">NU887_08910</name>
</gene>
<accession>A0A9X2T274</accession>
<proteinExistence type="predicted"/>
<keyword evidence="1" id="KW-0732">Signal</keyword>
<evidence type="ECO:0000313" key="3">
    <source>
        <dbReference type="EMBL" id="MCR9015155.1"/>
    </source>
</evidence>